<evidence type="ECO:0000256" key="5">
    <source>
        <dbReference type="ARBA" id="ARBA00023274"/>
    </source>
</evidence>
<comment type="function">
    <text evidence="7">With S5 and S12 plays an important role in translational accuracy.</text>
</comment>
<dbReference type="GO" id="GO:0042274">
    <property type="term" value="P:ribosomal small subunit biogenesis"/>
    <property type="evidence" value="ECO:0007669"/>
    <property type="project" value="TreeGrafter"/>
</dbReference>
<keyword evidence="5 7" id="KW-0687">Ribonucleoprotein</keyword>
<dbReference type="InterPro" id="IPR018079">
    <property type="entry name" value="Ribosomal_uS4_CS"/>
</dbReference>
<dbReference type="GO" id="GO:0019843">
    <property type="term" value="F:rRNA binding"/>
    <property type="evidence" value="ECO:0007669"/>
    <property type="project" value="UniProtKB-UniRule"/>
</dbReference>
<evidence type="ECO:0000256" key="8">
    <source>
        <dbReference type="RuleBase" id="RU003699"/>
    </source>
</evidence>
<gene>
    <name evidence="7" type="primary">rpsD</name>
    <name evidence="11" type="ORF">CQ394_02600</name>
</gene>
<proteinExistence type="inferred from homology"/>
<dbReference type="InterPro" id="IPR002942">
    <property type="entry name" value="S4_RNA-bd"/>
</dbReference>
<comment type="similarity">
    <text evidence="1 7 8">Belongs to the universal ribosomal protein uS4 family.</text>
</comment>
<dbReference type="AlphaFoldDB" id="A0A2A7MFL6"/>
<dbReference type="Gene3D" id="1.10.1050.10">
    <property type="entry name" value="Ribosomal Protein S4 Delta 41, Chain A, domain 1"/>
    <property type="match status" value="1"/>
</dbReference>
<dbReference type="PROSITE" id="PS50889">
    <property type="entry name" value="S4"/>
    <property type="match status" value="1"/>
</dbReference>
<keyword evidence="2 7" id="KW-0699">rRNA-binding</keyword>
<evidence type="ECO:0000256" key="4">
    <source>
        <dbReference type="ARBA" id="ARBA00022980"/>
    </source>
</evidence>
<dbReference type="EMBL" id="PDCJ01000001">
    <property type="protein sequence ID" value="PEG30632.1"/>
    <property type="molecule type" value="Genomic_DNA"/>
</dbReference>
<keyword evidence="3 7" id="KW-0694">RNA-binding</keyword>
<protein>
    <recommendedName>
        <fullName evidence="6 7">Small ribosomal subunit protein uS4</fullName>
    </recommendedName>
</protein>
<comment type="caution">
    <text evidence="11">The sequence shown here is derived from an EMBL/GenBank/DDBJ whole genome shotgun (WGS) entry which is preliminary data.</text>
</comment>
<evidence type="ECO:0000256" key="7">
    <source>
        <dbReference type="HAMAP-Rule" id="MF_01306"/>
    </source>
</evidence>
<dbReference type="InterPro" id="IPR005709">
    <property type="entry name" value="Ribosomal_uS4_bac-type"/>
</dbReference>
<dbReference type="GO" id="GO:0006412">
    <property type="term" value="P:translation"/>
    <property type="evidence" value="ECO:0007669"/>
    <property type="project" value="UniProtKB-UniRule"/>
</dbReference>
<feature type="domain" description="Small ribosomal subunit protein uS4 N-terminal" evidence="10">
    <location>
        <begin position="1"/>
        <end position="85"/>
    </location>
</feature>
<dbReference type="SMART" id="SM01390">
    <property type="entry name" value="Ribosomal_S4"/>
    <property type="match status" value="1"/>
</dbReference>
<dbReference type="InterPro" id="IPR036986">
    <property type="entry name" value="S4_RNA-bd_sf"/>
</dbReference>
<dbReference type="RefSeq" id="WP_058294803.1">
    <property type="nucleotide sequence ID" value="NZ_CAMRXG010000022.1"/>
</dbReference>
<comment type="subunit">
    <text evidence="7">Part of the 30S ribosomal subunit. Contacts protein S5. The interaction surface between S4 and S5 is involved in control of translational fidelity.</text>
</comment>
<evidence type="ECO:0000256" key="2">
    <source>
        <dbReference type="ARBA" id="ARBA00022730"/>
    </source>
</evidence>
<dbReference type="FunFam" id="3.10.290.10:FF:000001">
    <property type="entry name" value="30S ribosomal protein S4"/>
    <property type="match status" value="1"/>
</dbReference>
<comment type="function">
    <text evidence="7">One of the primary rRNA binding proteins, it binds directly to 16S rRNA where it nucleates assembly of the body of the 30S subunit.</text>
</comment>
<dbReference type="PROSITE" id="PS00632">
    <property type="entry name" value="RIBOSOMAL_S4"/>
    <property type="match status" value="1"/>
</dbReference>
<dbReference type="Proteomes" id="UP000220840">
    <property type="component" value="Unassembled WGS sequence"/>
</dbReference>
<evidence type="ECO:0000313" key="12">
    <source>
        <dbReference type="Proteomes" id="UP000220840"/>
    </source>
</evidence>
<dbReference type="SUPFAM" id="SSF55174">
    <property type="entry name" value="Alpha-L RNA-binding motif"/>
    <property type="match status" value="1"/>
</dbReference>
<name>A0A2A7MFL6_9CLOT</name>
<evidence type="ECO:0000256" key="6">
    <source>
        <dbReference type="ARBA" id="ARBA00035254"/>
    </source>
</evidence>
<dbReference type="GO" id="GO:0015935">
    <property type="term" value="C:small ribosomal subunit"/>
    <property type="evidence" value="ECO:0007669"/>
    <property type="project" value="InterPro"/>
</dbReference>
<dbReference type="Pfam" id="PF00163">
    <property type="entry name" value="Ribosomal_S4"/>
    <property type="match status" value="1"/>
</dbReference>
<sequence>MAKQPRFKLCRRLGLNVIGHPKAMKRSNNGSARDAKKLSSYGIQLLEKQRLRSYYGIRERQFSNYVKKALADKELTGYTLIKKLECRLDNLVYRLGFANSIAQARQMVVHGHILVNGQKVDRPSYNVSIGERISLSEKSQKNEMFKDNFLSSILNTYPYLEKDENSFSGSLTRMPLREEVPIQINDSLVVEFYSKL</sequence>
<evidence type="ECO:0000256" key="1">
    <source>
        <dbReference type="ARBA" id="ARBA00007465"/>
    </source>
</evidence>
<dbReference type="NCBIfam" id="NF003717">
    <property type="entry name" value="PRK05327.1"/>
    <property type="match status" value="1"/>
</dbReference>
<dbReference type="GO" id="GO:0003735">
    <property type="term" value="F:structural constituent of ribosome"/>
    <property type="evidence" value="ECO:0007669"/>
    <property type="project" value="InterPro"/>
</dbReference>
<dbReference type="InterPro" id="IPR022801">
    <property type="entry name" value="Ribosomal_uS4"/>
</dbReference>
<evidence type="ECO:0000259" key="9">
    <source>
        <dbReference type="SMART" id="SM00363"/>
    </source>
</evidence>
<keyword evidence="12" id="KW-1185">Reference proteome</keyword>
<organism evidence="11 12">
    <name type="scientific">Clostridium neonatale</name>
    <dbReference type="NCBI Taxonomy" id="137838"/>
    <lineage>
        <taxon>Bacteria</taxon>
        <taxon>Bacillati</taxon>
        <taxon>Bacillota</taxon>
        <taxon>Clostridia</taxon>
        <taxon>Eubacteriales</taxon>
        <taxon>Clostridiaceae</taxon>
        <taxon>Clostridium</taxon>
    </lineage>
</organism>
<dbReference type="SMART" id="SM00363">
    <property type="entry name" value="S4"/>
    <property type="match status" value="1"/>
</dbReference>
<dbReference type="STRING" id="137838.GCA_001458595_01976"/>
<dbReference type="Pfam" id="PF01479">
    <property type="entry name" value="S4"/>
    <property type="match status" value="1"/>
</dbReference>
<dbReference type="OrthoDB" id="9803672at2"/>
<dbReference type="CDD" id="cd00165">
    <property type="entry name" value="S4"/>
    <property type="match status" value="1"/>
</dbReference>
<evidence type="ECO:0000313" key="11">
    <source>
        <dbReference type="EMBL" id="PEG30632.1"/>
    </source>
</evidence>
<dbReference type="PANTHER" id="PTHR11831">
    <property type="entry name" value="30S 40S RIBOSOMAL PROTEIN"/>
    <property type="match status" value="1"/>
</dbReference>
<dbReference type="InterPro" id="IPR001912">
    <property type="entry name" value="Ribosomal_uS4_N"/>
</dbReference>
<dbReference type="PANTHER" id="PTHR11831:SF4">
    <property type="entry name" value="SMALL RIBOSOMAL SUBUNIT PROTEIN US4M"/>
    <property type="match status" value="1"/>
</dbReference>
<evidence type="ECO:0000256" key="3">
    <source>
        <dbReference type="ARBA" id="ARBA00022884"/>
    </source>
</evidence>
<feature type="domain" description="RNA-binding S4" evidence="9">
    <location>
        <begin position="86"/>
        <end position="149"/>
    </location>
</feature>
<dbReference type="HAMAP" id="MF_01306_B">
    <property type="entry name" value="Ribosomal_uS4_B"/>
    <property type="match status" value="1"/>
</dbReference>
<reference evidence="11 12" key="1">
    <citation type="submission" date="2017-10" db="EMBL/GenBank/DDBJ databases">
        <title>Effective Description of Clostridium neonatale sp. nov. linked to necrotizing enterocolitis in neonates and a clarification of species assignable to the genus Clostridium (Prazmowski 1880) emend. Lawson and Rainey 2016.</title>
        <authorList>
            <person name="Bernard K."/>
            <person name="Burdz T."/>
            <person name="Wiebe D."/>
            <person name="Balcewich B."/>
            <person name="Alfa M."/>
            <person name="Bernier A.-M."/>
        </authorList>
    </citation>
    <scope>NUCLEOTIDE SEQUENCE [LARGE SCALE GENOMIC DNA]</scope>
    <source>
        <strain evidence="11 12">LCDC99A005</strain>
    </source>
</reference>
<keyword evidence="4 7" id="KW-0689">Ribosomal protein</keyword>
<dbReference type="NCBIfam" id="TIGR01017">
    <property type="entry name" value="rpsD_bact"/>
    <property type="match status" value="1"/>
</dbReference>
<accession>A0A2A7MFL6</accession>
<dbReference type="Gene3D" id="3.10.290.10">
    <property type="entry name" value="RNA-binding S4 domain"/>
    <property type="match status" value="1"/>
</dbReference>
<evidence type="ECO:0000259" key="10">
    <source>
        <dbReference type="SMART" id="SM01390"/>
    </source>
</evidence>